<protein>
    <submittedName>
        <fullName evidence="2">Uncharacterized protein</fullName>
    </submittedName>
</protein>
<keyword evidence="1" id="KW-0040">ANK repeat</keyword>
<dbReference type="GeneID" id="85476241"/>
<dbReference type="SUPFAM" id="SSF48403">
    <property type="entry name" value="Ankyrin repeat"/>
    <property type="match status" value="1"/>
</dbReference>
<dbReference type="PROSITE" id="PS50088">
    <property type="entry name" value="ANK_REPEAT"/>
    <property type="match status" value="1"/>
</dbReference>
<dbReference type="Gene3D" id="1.25.40.20">
    <property type="entry name" value="Ankyrin repeat-containing domain"/>
    <property type="match status" value="1"/>
</dbReference>
<accession>A0AAJ0E9H6</accession>
<name>A0AAJ0E9H6_9PEZI</name>
<dbReference type="InterPro" id="IPR036770">
    <property type="entry name" value="Ankyrin_rpt-contain_sf"/>
</dbReference>
<dbReference type="RefSeq" id="XP_060439591.1">
    <property type="nucleotide sequence ID" value="XM_060591379.1"/>
</dbReference>
<sequence length="114" mass="12631">MDRYFQRRIGCGMSYLNLDRMTTWGTPLYQAAAGGNLTMVKWLLEQKVDVDGPGRSVCHCMPIGKRASGRFARSFSASYRPAYTFSTYSPLPTIRRHCSPPALCRSLSGDSGIG</sequence>
<proteinExistence type="predicted"/>
<comment type="caution">
    <text evidence="2">The sequence shown here is derived from an EMBL/GenBank/DDBJ whole genome shotgun (WGS) entry which is preliminary data.</text>
</comment>
<dbReference type="EMBL" id="JAHMHQ010000028">
    <property type="protein sequence ID" value="KAK1623596.1"/>
    <property type="molecule type" value="Genomic_DNA"/>
</dbReference>
<evidence type="ECO:0000313" key="2">
    <source>
        <dbReference type="EMBL" id="KAK1623596.1"/>
    </source>
</evidence>
<reference evidence="2" key="1">
    <citation type="submission" date="2021-06" db="EMBL/GenBank/DDBJ databases">
        <title>Comparative genomics, transcriptomics and evolutionary studies reveal genomic signatures of adaptation to plant cell wall in hemibiotrophic fungi.</title>
        <authorList>
            <consortium name="DOE Joint Genome Institute"/>
            <person name="Baroncelli R."/>
            <person name="Diaz J.F."/>
            <person name="Benocci T."/>
            <person name="Peng M."/>
            <person name="Battaglia E."/>
            <person name="Haridas S."/>
            <person name="Andreopoulos W."/>
            <person name="Labutti K."/>
            <person name="Pangilinan J."/>
            <person name="Floch G.L."/>
            <person name="Makela M.R."/>
            <person name="Henrissat B."/>
            <person name="Grigoriev I.V."/>
            <person name="Crouch J.A."/>
            <person name="De Vries R.P."/>
            <person name="Sukno S.A."/>
            <person name="Thon M.R."/>
        </authorList>
    </citation>
    <scope>NUCLEOTIDE SEQUENCE</scope>
    <source>
        <strain evidence="2">CBS 102054</strain>
    </source>
</reference>
<dbReference type="Pfam" id="PF13606">
    <property type="entry name" value="Ank_3"/>
    <property type="match status" value="1"/>
</dbReference>
<evidence type="ECO:0000313" key="3">
    <source>
        <dbReference type="Proteomes" id="UP001243989"/>
    </source>
</evidence>
<keyword evidence="3" id="KW-1185">Reference proteome</keyword>
<dbReference type="Proteomes" id="UP001243989">
    <property type="component" value="Unassembled WGS sequence"/>
</dbReference>
<gene>
    <name evidence="2" type="ORF">BDP81DRAFT_439146</name>
</gene>
<feature type="repeat" description="ANK" evidence="1">
    <location>
        <begin position="23"/>
        <end position="55"/>
    </location>
</feature>
<dbReference type="InterPro" id="IPR002110">
    <property type="entry name" value="Ankyrin_rpt"/>
</dbReference>
<evidence type="ECO:0000256" key="1">
    <source>
        <dbReference type="PROSITE-ProRule" id="PRU00023"/>
    </source>
</evidence>
<dbReference type="AlphaFoldDB" id="A0AAJ0E9H6"/>
<organism evidence="2 3">
    <name type="scientific">Colletotrichum phormii</name>
    <dbReference type="NCBI Taxonomy" id="359342"/>
    <lineage>
        <taxon>Eukaryota</taxon>
        <taxon>Fungi</taxon>
        <taxon>Dikarya</taxon>
        <taxon>Ascomycota</taxon>
        <taxon>Pezizomycotina</taxon>
        <taxon>Sordariomycetes</taxon>
        <taxon>Hypocreomycetidae</taxon>
        <taxon>Glomerellales</taxon>
        <taxon>Glomerellaceae</taxon>
        <taxon>Colletotrichum</taxon>
        <taxon>Colletotrichum acutatum species complex</taxon>
    </lineage>
</organism>